<organism evidence="2 3">
    <name type="scientific">Anopheles albimanus</name>
    <name type="common">New world malaria mosquito</name>
    <dbReference type="NCBI Taxonomy" id="7167"/>
    <lineage>
        <taxon>Eukaryota</taxon>
        <taxon>Metazoa</taxon>
        <taxon>Ecdysozoa</taxon>
        <taxon>Arthropoda</taxon>
        <taxon>Hexapoda</taxon>
        <taxon>Insecta</taxon>
        <taxon>Pterygota</taxon>
        <taxon>Neoptera</taxon>
        <taxon>Endopterygota</taxon>
        <taxon>Diptera</taxon>
        <taxon>Nematocera</taxon>
        <taxon>Culicoidea</taxon>
        <taxon>Culicidae</taxon>
        <taxon>Anophelinae</taxon>
        <taxon>Anopheles</taxon>
    </lineage>
</organism>
<evidence type="ECO:0000313" key="2">
    <source>
        <dbReference type="EnsemblMetazoa" id="AALB014611-PA"/>
    </source>
</evidence>
<evidence type="ECO:0000313" key="3">
    <source>
        <dbReference type="Proteomes" id="UP000069272"/>
    </source>
</evidence>
<accession>A0A182FYB5</accession>
<feature type="compositionally biased region" description="Polar residues" evidence="1">
    <location>
        <begin position="18"/>
        <end position="35"/>
    </location>
</feature>
<dbReference type="AlphaFoldDB" id="A0A182FYB5"/>
<name>A0A182FYB5_ANOAL</name>
<dbReference type="Proteomes" id="UP000069272">
    <property type="component" value="Chromosome X"/>
</dbReference>
<reference evidence="2 3" key="1">
    <citation type="journal article" date="2017" name="G3 (Bethesda)">
        <title>The Physical Genome Mapping of Anopheles albimanus Corrected Scaffold Misassemblies and Identified Interarm Rearrangements in Genus Anopheles.</title>
        <authorList>
            <person name="Artemov G.N."/>
            <person name="Peery A.N."/>
            <person name="Jiang X."/>
            <person name="Tu Z."/>
            <person name="Stegniy V.N."/>
            <person name="Sharakhova M.V."/>
            <person name="Sharakhov I.V."/>
        </authorList>
    </citation>
    <scope>NUCLEOTIDE SEQUENCE [LARGE SCALE GENOMIC DNA]</scope>
    <source>
        <strain evidence="2 3">ALBI9_A</strain>
    </source>
</reference>
<feature type="region of interest" description="Disordered" evidence="1">
    <location>
        <begin position="1"/>
        <end position="35"/>
    </location>
</feature>
<reference evidence="2" key="2">
    <citation type="submission" date="2022-08" db="UniProtKB">
        <authorList>
            <consortium name="EnsemblMetazoa"/>
        </authorList>
    </citation>
    <scope>IDENTIFICATION</scope>
    <source>
        <strain evidence="2">STECLA/ALBI9_A</strain>
    </source>
</reference>
<dbReference type="EnsemblMetazoa" id="AALB014611-RA">
    <property type="protein sequence ID" value="AALB014611-PA"/>
    <property type="gene ID" value="AALB014611"/>
</dbReference>
<dbReference type="VEuPathDB" id="VectorBase:AALB014611"/>
<evidence type="ECO:0000256" key="1">
    <source>
        <dbReference type="SAM" id="MobiDB-lite"/>
    </source>
</evidence>
<sequence>KPAFKGGLAGWRWPTGTLPDSSSIQQRWSSGQAPTQQQLREARICSGTIMDVNTSIPLDFSACVRVQC</sequence>
<protein>
    <submittedName>
        <fullName evidence="2">Uncharacterized protein</fullName>
    </submittedName>
</protein>
<keyword evidence="3" id="KW-1185">Reference proteome</keyword>
<proteinExistence type="predicted"/>